<name>A0A098E9R2_9ZZZZ</name>
<sequence length="224" mass="25586">MSVKTIDSMREKFHNFFISHDKIKFFVWIYIIIALITAVLLNLFAFLVLILVHYFMDVYVHIHNGYSKKFSLIKSLQECKVDFMFFFVGLGIDMILHFAMAAAAARGMGMFGNLIRAVPRIVGIIKAAKGTSHLLIDLLRHGKHKTNNNKENKKRLEIGEKIIFEQWDYIAIIISFLFVAAGIFVLASNGYNLQGIVEVISEALNPFEIQAYQLFGEEGVETHH</sequence>
<keyword evidence="1" id="KW-0472">Membrane</keyword>
<proteinExistence type="predicted"/>
<evidence type="ECO:0000256" key="1">
    <source>
        <dbReference type="SAM" id="Phobius"/>
    </source>
</evidence>
<keyword evidence="1" id="KW-0812">Transmembrane</keyword>
<feature type="transmembrane region" description="Helical" evidence="1">
    <location>
        <begin position="25"/>
        <end position="56"/>
    </location>
</feature>
<keyword evidence="1" id="KW-1133">Transmembrane helix</keyword>
<accession>A0A098E9R2</accession>
<evidence type="ECO:0000313" key="2">
    <source>
        <dbReference type="EMBL" id="CEG12259.1"/>
    </source>
</evidence>
<organism evidence="2">
    <name type="scientific">groundwater metagenome</name>
    <dbReference type="NCBI Taxonomy" id="717931"/>
    <lineage>
        <taxon>unclassified sequences</taxon>
        <taxon>metagenomes</taxon>
        <taxon>ecological metagenomes</taxon>
    </lineage>
</organism>
<feature type="transmembrane region" description="Helical" evidence="1">
    <location>
        <begin position="169"/>
        <end position="187"/>
    </location>
</feature>
<gene>
    <name evidence="2" type="ORF">MSIBF_A2080008</name>
</gene>
<reference evidence="2" key="1">
    <citation type="submission" date="2014-09" db="EMBL/GenBank/DDBJ databases">
        <authorList>
            <person name="Probst J Alexander"/>
        </authorList>
    </citation>
    <scope>NUCLEOTIDE SEQUENCE</scope>
</reference>
<dbReference type="AlphaFoldDB" id="A0A098E9R2"/>
<dbReference type="EMBL" id="CCXY01000122">
    <property type="protein sequence ID" value="CEG12259.1"/>
    <property type="molecule type" value="Genomic_DNA"/>
</dbReference>
<feature type="transmembrane region" description="Helical" evidence="1">
    <location>
        <begin position="83"/>
        <end position="105"/>
    </location>
</feature>
<protein>
    <submittedName>
        <fullName evidence="2">Uncharacterized protein</fullName>
    </submittedName>
</protein>